<keyword evidence="1" id="KW-0812">Transmembrane</keyword>
<organism evidence="3 4">
    <name type="scientific">Crenobacter caeni</name>
    <dbReference type="NCBI Taxonomy" id="2705474"/>
    <lineage>
        <taxon>Bacteria</taxon>
        <taxon>Pseudomonadati</taxon>
        <taxon>Pseudomonadota</taxon>
        <taxon>Betaproteobacteria</taxon>
        <taxon>Neisseriales</taxon>
        <taxon>Neisseriaceae</taxon>
        <taxon>Crenobacter</taxon>
    </lineage>
</organism>
<feature type="transmembrane region" description="Helical" evidence="1">
    <location>
        <begin position="164"/>
        <end position="187"/>
    </location>
</feature>
<feature type="transmembrane region" description="Helical" evidence="1">
    <location>
        <begin position="90"/>
        <end position="109"/>
    </location>
</feature>
<accession>A0A6B2KNK5</accession>
<dbReference type="InterPro" id="IPR006976">
    <property type="entry name" value="VanZ-like"/>
</dbReference>
<proteinExistence type="predicted"/>
<keyword evidence="1" id="KW-1133">Transmembrane helix</keyword>
<feature type="transmembrane region" description="Helical" evidence="1">
    <location>
        <begin position="124"/>
        <end position="143"/>
    </location>
</feature>
<evidence type="ECO:0000313" key="4">
    <source>
        <dbReference type="Proteomes" id="UP000482578"/>
    </source>
</evidence>
<feature type="domain" description="VanZ-like" evidence="2">
    <location>
        <begin position="29"/>
        <end position="139"/>
    </location>
</feature>
<feature type="transmembrane region" description="Helical" evidence="1">
    <location>
        <begin position="21"/>
        <end position="41"/>
    </location>
</feature>
<keyword evidence="1" id="KW-0472">Membrane</keyword>
<protein>
    <submittedName>
        <fullName evidence="3">VanZ family protein</fullName>
    </submittedName>
</protein>
<comment type="caution">
    <text evidence="3">The sequence shown here is derived from an EMBL/GenBank/DDBJ whole genome shotgun (WGS) entry which is preliminary data.</text>
</comment>
<dbReference type="Pfam" id="PF04892">
    <property type="entry name" value="VanZ"/>
    <property type="match status" value="1"/>
</dbReference>
<feature type="transmembrane region" description="Helical" evidence="1">
    <location>
        <begin position="61"/>
        <end position="83"/>
    </location>
</feature>
<feature type="transmembrane region" description="Helical" evidence="1">
    <location>
        <begin position="267"/>
        <end position="288"/>
    </location>
</feature>
<dbReference type="AlphaFoldDB" id="A0A6B2KNK5"/>
<gene>
    <name evidence="3" type="ORF">GZH52_01980</name>
</gene>
<feature type="transmembrane region" description="Helical" evidence="1">
    <location>
        <begin position="295"/>
        <end position="318"/>
    </location>
</feature>
<feature type="transmembrane region" description="Helical" evidence="1">
    <location>
        <begin position="207"/>
        <end position="230"/>
    </location>
</feature>
<evidence type="ECO:0000256" key="1">
    <source>
        <dbReference type="SAM" id="Phobius"/>
    </source>
</evidence>
<evidence type="ECO:0000313" key="3">
    <source>
        <dbReference type="EMBL" id="NDV11569.1"/>
    </source>
</evidence>
<keyword evidence="4" id="KW-1185">Reference proteome</keyword>
<feature type="transmembrane region" description="Helical" evidence="1">
    <location>
        <begin position="338"/>
        <end position="362"/>
    </location>
</feature>
<reference evidence="3 4" key="1">
    <citation type="submission" date="2020-02" db="EMBL/GenBank/DDBJ databases">
        <authorList>
            <person name="Yang Z."/>
        </authorList>
    </citation>
    <scope>NUCLEOTIDE SEQUENCE [LARGE SCALE GENOMIC DNA]</scope>
    <source>
        <strain evidence="3 4">HX-7-9</strain>
    </source>
</reference>
<dbReference type="EMBL" id="JAAGAA010000001">
    <property type="protein sequence ID" value="NDV11569.1"/>
    <property type="molecule type" value="Genomic_DNA"/>
</dbReference>
<feature type="transmembrane region" description="Helical" evidence="1">
    <location>
        <begin position="242"/>
        <end position="261"/>
    </location>
</feature>
<dbReference type="Proteomes" id="UP000482578">
    <property type="component" value="Unassembled WGS sequence"/>
</dbReference>
<name>A0A6B2KNK5_9NEIS</name>
<sequence>MLWQSIICPLNAVVNAARSHVAHYTALITFVVIVFTSFYPFTGWAYSGRPLFEFLSYPLPYYFRVFDNAVNFIVYLPLGFALALTCRPRILGWLLAVLLCGLASLLVEFGQQFLPSRVSSNLDMLYNAAGGALGATLAVSPLFRRLWHRIWRARQRYFRSETAADYAVVLIALWFVTQLDPSVPLFGVVVRPLGLPQPFVSPLENPMLFLLLVEAGSVMLHLVAVLLFVTTFLADRRYYARAVMLVMLLPWLLKMMTAGALLKPMALFEWISFNVMTGLSAGFLLVWLFTRFPPLVQAVVALLALAGTRVLAAMWPLTRSDEEMLSLFRWHYGHLANMNALIAFLSQLWPYAALATLLGLLWQSARQRKA</sequence>
<evidence type="ECO:0000259" key="2">
    <source>
        <dbReference type="Pfam" id="PF04892"/>
    </source>
</evidence>